<name>A0AAD3NTP4_CRYJA</name>
<dbReference type="EMBL" id="BSEH01000631">
    <property type="protein sequence ID" value="GLJ58959.1"/>
    <property type="molecule type" value="Genomic_DNA"/>
</dbReference>
<dbReference type="EMBL" id="BSEH01001262">
    <property type="protein sequence ID" value="GLJ59704.1"/>
    <property type="molecule type" value="Genomic_DNA"/>
</dbReference>
<comment type="caution">
    <text evidence="3">The sequence shown here is derived from an EMBL/GenBank/DDBJ whole genome shotgun (WGS) entry which is preliminary data.</text>
</comment>
<evidence type="ECO:0000313" key="2">
    <source>
        <dbReference type="EMBL" id="GLJ58959.1"/>
    </source>
</evidence>
<gene>
    <name evidence="1" type="ORF">SUGI_1475590</name>
    <name evidence="2" type="ORF">SUGI_1486240</name>
    <name evidence="3" type="ORF">SUGI_1519540</name>
</gene>
<proteinExistence type="predicted"/>
<dbReference type="Proteomes" id="UP001234787">
    <property type="component" value="Unassembled WGS sequence"/>
</dbReference>
<keyword evidence="4" id="KW-1185">Reference proteome</keyword>
<evidence type="ECO:0000313" key="1">
    <source>
        <dbReference type="EMBL" id="GLJ58771.1"/>
    </source>
</evidence>
<evidence type="ECO:0000313" key="3">
    <source>
        <dbReference type="EMBL" id="GLJ59704.1"/>
    </source>
</evidence>
<accession>A0AAD3NTP4</accession>
<dbReference type="AlphaFoldDB" id="A0AAD3NTP4"/>
<protein>
    <submittedName>
        <fullName evidence="3">Uncharacterized protein</fullName>
    </submittedName>
</protein>
<reference evidence="3" key="1">
    <citation type="submission" date="2022-12" db="EMBL/GenBank/DDBJ databases">
        <title>Chromosome-Level Genome Assembly of Japanese Cedar (Cryptomeriajaponica D. Don).</title>
        <authorList>
            <person name="Fujino T."/>
            <person name="Yamaguchi K."/>
            <person name="Yokoyama T."/>
            <person name="Hamanaka T."/>
            <person name="Harazono Y."/>
            <person name="Kamada H."/>
            <person name="Kobayashi W."/>
            <person name="Ujino-Ihara T."/>
            <person name="Uchiyama K."/>
            <person name="Matsumoto A."/>
            <person name="Izuno A."/>
            <person name="Tsumura Y."/>
            <person name="Toyoda A."/>
            <person name="Shigenobu S."/>
            <person name="Moriguchi Y."/>
            <person name="Ueno S."/>
            <person name="Kasahara M."/>
        </authorList>
    </citation>
    <scope>NUCLEOTIDE SEQUENCE</scope>
</reference>
<organism evidence="3 4">
    <name type="scientific">Cryptomeria japonica</name>
    <name type="common">Japanese cedar</name>
    <name type="synonym">Cupressus japonica</name>
    <dbReference type="NCBI Taxonomy" id="3369"/>
    <lineage>
        <taxon>Eukaryota</taxon>
        <taxon>Viridiplantae</taxon>
        <taxon>Streptophyta</taxon>
        <taxon>Embryophyta</taxon>
        <taxon>Tracheophyta</taxon>
        <taxon>Spermatophyta</taxon>
        <taxon>Pinopsida</taxon>
        <taxon>Pinidae</taxon>
        <taxon>Conifers II</taxon>
        <taxon>Cupressales</taxon>
        <taxon>Cupressaceae</taxon>
        <taxon>Cryptomeria</taxon>
    </lineage>
</organism>
<evidence type="ECO:0000313" key="4">
    <source>
        <dbReference type="Proteomes" id="UP001234787"/>
    </source>
</evidence>
<dbReference type="EMBL" id="BSEH01000528">
    <property type="protein sequence ID" value="GLJ58771.1"/>
    <property type="molecule type" value="Genomic_DNA"/>
</dbReference>
<sequence length="142" mass="15643">MAGGQGSWLRFSGRVGRFKEGPIGGGPMGGEKLHGRPLFLPWVERDLLAMSMDMHLYIHLGMELQTLDPKLELEMKAMRVSLPTTDYSAGPLVAMMPMGVVLQIPKLPSLLLVVVQPLKPNLLLMLSLDQMQPSLPLVTRTL</sequence>